<protein>
    <recommendedName>
        <fullName evidence="1">HTH cro/C1-type domain-containing protein</fullName>
    </recommendedName>
</protein>
<keyword evidence="3" id="KW-1185">Reference proteome</keyword>
<dbReference type="KEGG" id="pmaw:MACH26_33450"/>
<reference evidence="2" key="1">
    <citation type="submission" date="2023-01" db="EMBL/GenBank/DDBJ databases">
        <title>Complete genome sequence of Planctobacterium marinum strain Dej080120_11.</title>
        <authorList>
            <person name="Ueki S."/>
            <person name="Maruyama F."/>
        </authorList>
    </citation>
    <scope>NUCLEOTIDE SEQUENCE</scope>
    <source>
        <strain evidence="2">Dej080120_11</strain>
    </source>
</reference>
<dbReference type="Proteomes" id="UP001333710">
    <property type="component" value="Chromosome"/>
</dbReference>
<dbReference type="CDD" id="cd00093">
    <property type="entry name" value="HTH_XRE"/>
    <property type="match status" value="1"/>
</dbReference>
<dbReference type="EMBL" id="AP027272">
    <property type="protein sequence ID" value="BDX07824.1"/>
    <property type="molecule type" value="Genomic_DNA"/>
</dbReference>
<dbReference type="Gene3D" id="1.10.260.40">
    <property type="entry name" value="lambda repressor-like DNA-binding domains"/>
    <property type="match status" value="1"/>
</dbReference>
<dbReference type="InterPro" id="IPR001387">
    <property type="entry name" value="Cro/C1-type_HTH"/>
</dbReference>
<evidence type="ECO:0000313" key="2">
    <source>
        <dbReference type="EMBL" id="BDX07824.1"/>
    </source>
</evidence>
<feature type="domain" description="HTH cro/C1-type" evidence="1">
    <location>
        <begin position="17"/>
        <end position="47"/>
    </location>
</feature>
<dbReference type="SUPFAM" id="SSF47413">
    <property type="entry name" value="lambda repressor-like DNA-binding domains"/>
    <property type="match status" value="1"/>
</dbReference>
<accession>A0AA48HM86</accession>
<dbReference type="InterPro" id="IPR010982">
    <property type="entry name" value="Lambda_DNA-bd_dom_sf"/>
</dbReference>
<dbReference type="PROSITE" id="PS50943">
    <property type="entry name" value="HTH_CROC1"/>
    <property type="match status" value="1"/>
</dbReference>
<dbReference type="RefSeq" id="WP_338293925.1">
    <property type="nucleotide sequence ID" value="NZ_AP027272.1"/>
</dbReference>
<evidence type="ECO:0000259" key="1">
    <source>
        <dbReference type="PROSITE" id="PS50943"/>
    </source>
</evidence>
<dbReference type="AlphaFoldDB" id="A0AA48HM86"/>
<gene>
    <name evidence="2" type="ORF">MACH26_33450</name>
</gene>
<proteinExistence type="predicted"/>
<dbReference type="GO" id="GO:0003677">
    <property type="term" value="F:DNA binding"/>
    <property type="evidence" value="ECO:0007669"/>
    <property type="project" value="InterPro"/>
</dbReference>
<name>A0AA48HM86_9ALTE</name>
<sequence length="90" mass="10489">MANKSTDILHVERSDILRSLRLQSSFTQKQIADKLGISREKVVAVENCHLKSMLALELDTIKNWWNLCRSRADMETQKQFAKLMRKELSI</sequence>
<evidence type="ECO:0000313" key="3">
    <source>
        <dbReference type="Proteomes" id="UP001333710"/>
    </source>
</evidence>
<organism evidence="2 3">
    <name type="scientific">Planctobacterium marinum</name>
    <dbReference type="NCBI Taxonomy" id="1631968"/>
    <lineage>
        <taxon>Bacteria</taxon>
        <taxon>Pseudomonadati</taxon>
        <taxon>Pseudomonadota</taxon>
        <taxon>Gammaproteobacteria</taxon>
        <taxon>Alteromonadales</taxon>
        <taxon>Alteromonadaceae</taxon>
        <taxon>Planctobacterium</taxon>
    </lineage>
</organism>